<accession>A0ACB9MJQ4</accession>
<organism evidence="1 2">
    <name type="scientific">Bauhinia variegata</name>
    <name type="common">Purple orchid tree</name>
    <name type="synonym">Phanera variegata</name>
    <dbReference type="NCBI Taxonomy" id="167791"/>
    <lineage>
        <taxon>Eukaryota</taxon>
        <taxon>Viridiplantae</taxon>
        <taxon>Streptophyta</taxon>
        <taxon>Embryophyta</taxon>
        <taxon>Tracheophyta</taxon>
        <taxon>Spermatophyta</taxon>
        <taxon>Magnoliopsida</taxon>
        <taxon>eudicotyledons</taxon>
        <taxon>Gunneridae</taxon>
        <taxon>Pentapetalae</taxon>
        <taxon>rosids</taxon>
        <taxon>fabids</taxon>
        <taxon>Fabales</taxon>
        <taxon>Fabaceae</taxon>
        <taxon>Cercidoideae</taxon>
        <taxon>Cercideae</taxon>
        <taxon>Bauhiniinae</taxon>
        <taxon>Bauhinia</taxon>
    </lineage>
</organism>
<dbReference type="EMBL" id="CM039434">
    <property type="protein sequence ID" value="KAI4323195.1"/>
    <property type="molecule type" value="Genomic_DNA"/>
</dbReference>
<keyword evidence="2" id="KW-1185">Reference proteome</keyword>
<reference evidence="1 2" key="1">
    <citation type="journal article" date="2022" name="DNA Res.">
        <title>Chromosomal-level genome assembly of the orchid tree Bauhinia variegata (Leguminosae; Cercidoideae) supports the allotetraploid origin hypothesis of Bauhinia.</title>
        <authorList>
            <person name="Zhong Y."/>
            <person name="Chen Y."/>
            <person name="Zheng D."/>
            <person name="Pang J."/>
            <person name="Liu Y."/>
            <person name="Luo S."/>
            <person name="Meng S."/>
            <person name="Qian L."/>
            <person name="Wei D."/>
            <person name="Dai S."/>
            <person name="Zhou R."/>
        </authorList>
    </citation>
    <scope>NUCLEOTIDE SEQUENCE [LARGE SCALE GENOMIC DNA]</scope>
    <source>
        <strain evidence="1">BV-YZ2020</strain>
    </source>
</reference>
<sequence>MELISRECSEHSHNPATCMTCVLSDPGAGKADKIGIATIVVNCINIHGHNLTVNMKSLVSKTEDQTLKAACQDCISKYFINKHLLAAAQVAFQNHQHEIAGSLMGQILRFSKACGHYIRKHLSQVPVVVTEEIDLYDELCFHAKSIISDLI</sequence>
<dbReference type="Proteomes" id="UP000828941">
    <property type="component" value="Chromosome 9"/>
</dbReference>
<proteinExistence type="predicted"/>
<name>A0ACB9MJQ4_BAUVA</name>
<comment type="caution">
    <text evidence="1">The sequence shown here is derived from an EMBL/GenBank/DDBJ whole genome shotgun (WGS) entry which is preliminary data.</text>
</comment>
<gene>
    <name evidence="1" type="ORF">L6164_022822</name>
</gene>
<protein>
    <submittedName>
        <fullName evidence="1">Uncharacterized protein</fullName>
    </submittedName>
</protein>
<evidence type="ECO:0000313" key="1">
    <source>
        <dbReference type="EMBL" id="KAI4323195.1"/>
    </source>
</evidence>
<evidence type="ECO:0000313" key="2">
    <source>
        <dbReference type="Proteomes" id="UP000828941"/>
    </source>
</evidence>